<proteinExistence type="inferred from homology"/>
<feature type="compositionally biased region" description="Acidic residues" evidence="8">
    <location>
        <begin position="472"/>
        <end position="487"/>
    </location>
</feature>
<evidence type="ECO:0000259" key="9">
    <source>
        <dbReference type="Pfam" id="PF09816"/>
    </source>
</evidence>
<evidence type="ECO:0000313" key="10">
    <source>
        <dbReference type="EMBL" id="TBU32197.1"/>
    </source>
</evidence>
<keyword evidence="6" id="KW-0804">Transcription</keyword>
<reference evidence="10" key="1">
    <citation type="submission" date="2019-01" db="EMBL/GenBank/DDBJ databases">
        <title>Draft genome sequences of three monokaryotic isolates of the white-rot basidiomycete fungus Dichomitus squalens.</title>
        <authorList>
            <consortium name="DOE Joint Genome Institute"/>
            <person name="Lopez S.C."/>
            <person name="Andreopoulos B."/>
            <person name="Pangilinan J."/>
            <person name="Lipzen A."/>
            <person name="Riley R."/>
            <person name="Ahrendt S."/>
            <person name="Ng V."/>
            <person name="Barry K."/>
            <person name="Daum C."/>
            <person name="Grigoriev I.V."/>
            <person name="Hilden K.S."/>
            <person name="Makela M.R."/>
            <person name="de Vries R.P."/>
        </authorList>
    </citation>
    <scope>NUCLEOTIDE SEQUENCE [LARGE SCALE GENOMIC DNA]</scope>
    <source>
        <strain evidence="10">OM18370.1</strain>
    </source>
</reference>
<dbReference type="Pfam" id="PF09816">
    <property type="entry name" value="EAF"/>
    <property type="match status" value="1"/>
</dbReference>
<feature type="compositionally biased region" description="Pro residues" evidence="8">
    <location>
        <begin position="383"/>
        <end position="397"/>
    </location>
</feature>
<keyword evidence="7" id="KW-0539">Nucleus</keyword>
<feature type="region of interest" description="Disordered" evidence="8">
    <location>
        <begin position="382"/>
        <end position="407"/>
    </location>
</feature>
<organism evidence="10">
    <name type="scientific">Dichomitus squalens</name>
    <dbReference type="NCBI Taxonomy" id="114155"/>
    <lineage>
        <taxon>Eukaryota</taxon>
        <taxon>Fungi</taxon>
        <taxon>Dikarya</taxon>
        <taxon>Basidiomycota</taxon>
        <taxon>Agaricomycotina</taxon>
        <taxon>Agaricomycetes</taxon>
        <taxon>Polyporales</taxon>
        <taxon>Polyporaceae</taxon>
        <taxon>Dichomitus</taxon>
    </lineage>
</organism>
<dbReference type="GO" id="GO:0006368">
    <property type="term" value="P:transcription elongation by RNA polymerase II"/>
    <property type="evidence" value="ECO:0007669"/>
    <property type="project" value="InterPro"/>
</dbReference>
<feature type="region of interest" description="Disordered" evidence="8">
    <location>
        <begin position="134"/>
        <end position="350"/>
    </location>
</feature>
<feature type="domain" description="Transcription elongation factor Eaf N-terminal" evidence="9">
    <location>
        <begin position="16"/>
        <end position="130"/>
    </location>
</feature>
<evidence type="ECO:0000256" key="4">
    <source>
        <dbReference type="ARBA" id="ARBA00023015"/>
    </source>
</evidence>
<feature type="region of interest" description="Disordered" evidence="8">
    <location>
        <begin position="55"/>
        <end position="78"/>
    </location>
</feature>
<evidence type="ECO:0000256" key="1">
    <source>
        <dbReference type="ARBA" id="ARBA00004123"/>
    </source>
</evidence>
<sequence>MTTATDNAWMPSGRRQVTLGNTLKRTLKLRQGIPVKNAKVEREFYSFRYNFKPESVDTSRSGTVETKKSKDETGPSNVTVVRPSQQNEGGVHFVGQEKSAKEFECVLIHNEEDGSFILEKIDSYVALHHDPKPTLAPRHVESPAPSVPPRISASSPSSSSHAQLAAVKQEEEESEGEIPETKPEPKTDLKTKQSAPKVPKPRQQQSTSTSASAPAPTPTPAAVPGLIPPPMSATSRSGHSLPLKSTPAGPVKLKNEAPDAPPSQAPSKLVKSPNKRERPVELEAETLEIRRPQPPAKKPRVVQKEQPPPPPPKPVEFAFPDSSSAVSLPPAPVSAAPNPIAAAVPSDSEDDEWDIVPAVAAPASPAPTAPSRPIVMEEIDEYTPPPHNIELPPPPTMPMSTDEPDADGEEIDMALFEEELNDQLLGGGGEAEQEGMGLDEDEDEDFLAGAVSPIADRQPISLSEFAGGSVDFGDDDEYSSSDDSDDD</sequence>
<feature type="region of interest" description="Disordered" evidence="8">
    <location>
        <begin position="421"/>
        <end position="487"/>
    </location>
</feature>
<dbReference type="PANTHER" id="PTHR15970">
    <property type="entry name" value="ELL-ASSOCIATED FACTOR EAF"/>
    <property type="match status" value="1"/>
</dbReference>
<dbReference type="GO" id="GO:0003711">
    <property type="term" value="F:transcription elongation factor activity"/>
    <property type="evidence" value="ECO:0007669"/>
    <property type="project" value="TreeGrafter"/>
</dbReference>
<evidence type="ECO:0000256" key="2">
    <source>
        <dbReference type="ARBA" id="ARBA00007798"/>
    </source>
</evidence>
<feature type="compositionally biased region" description="Pro residues" evidence="8">
    <location>
        <begin position="215"/>
        <end position="231"/>
    </location>
</feature>
<dbReference type="Proteomes" id="UP000292957">
    <property type="component" value="Unassembled WGS sequence"/>
</dbReference>
<keyword evidence="3" id="KW-0597">Phosphoprotein</keyword>
<dbReference type="OrthoDB" id="125903at2759"/>
<gene>
    <name evidence="10" type="ORF">BD311DRAFT_751488</name>
</gene>
<feature type="compositionally biased region" description="Low complexity" evidence="8">
    <location>
        <begin position="320"/>
        <end position="346"/>
    </location>
</feature>
<dbReference type="GO" id="GO:0032783">
    <property type="term" value="C:super elongation complex"/>
    <property type="evidence" value="ECO:0007669"/>
    <property type="project" value="InterPro"/>
</dbReference>
<dbReference type="AlphaFoldDB" id="A0A4Q9MXJ3"/>
<accession>A0A4Q9MXJ3</accession>
<feature type="compositionally biased region" description="Acidic residues" evidence="8">
    <location>
        <begin position="431"/>
        <end position="446"/>
    </location>
</feature>
<dbReference type="PANTHER" id="PTHR15970:SF2">
    <property type="entry name" value="ELL-ASSOCIATED FACTOR EAF"/>
    <property type="match status" value="1"/>
</dbReference>
<dbReference type="InterPro" id="IPR019194">
    <property type="entry name" value="Tscrpt_elong_fac_Eaf_N"/>
</dbReference>
<feature type="compositionally biased region" description="Basic and acidic residues" evidence="8">
    <location>
        <begin position="274"/>
        <end position="291"/>
    </location>
</feature>
<comment type="similarity">
    <text evidence="2">Belongs to the EAF family.</text>
</comment>
<evidence type="ECO:0000256" key="8">
    <source>
        <dbReference type="SAM" id="MobiDB-lite"/>
    </source>
</evidence>
<evidence type="ECO:0000256" key="3">
    <source>
        <dbReference type="ARBA" id="ARBA00022553"/>
    </source>
</evidence>
<protein>
    <recommendedName>
        <fullName evidence="9">Transcription elongation factor Eaf N-terminal domain-containing protein</fullName>
    </recommendedName>
</protein>
<keyword evidence="5" id="KW-0010">Activator</keyword>
<feature type="compositionally biased region" description="Basic and acidic residues" evidence="8">
    <location>
        <begin position="179"/>
        <end position="191"/>
    </location>
</feature>
<evidence type="ECO:0000256" key="7">
    <source>
        <dbReference type="ARBA" id="ARBA00023242"/>
    </source>
</evidence>
<feature type="compositionally biased region" description="Low complexity" evidence="8">
    <location>
        <begin position="149"/>
        <end position="166"/>
    </location>
</feature>
<keyword evidence="4" id="KW-0805">Transcription regulation</keyword>
<evidence type="ECO:0000256" key="5">
    <source>
        <dbReference type="ARBA" id="ARBA00023159"/>
    </source>
</evidence>
<comment type="subcellular location">
    <subcellularLocation>
        <location evidence="1">Nucleus</location>
    </subcellularLocation>
</comment>
<dbReference type="EMBL" id="ML143396">
    <property type="protein sequence ID" value="TBU32197.1"/>
    <property type="molecule type" value="Genomic_DNA"/>
</dbReference>
<evidence type="ECO:0000256" key="6">
    <source>
        <dbReference type="ARBA" id="ARBA00023163"/>
    </source>
</evidence>
<name>A0A4Q9MXJ3_9APHY</name>
<dbReference type="InterPro" id="IPR027093">
    <property type="entry name" value="EAF_fam"/>
</dbReference>